<keyword evidence="9" id="KW-0812">Transmembrane</keyword>
<feature type="compositionally biased region" description="Pro residues" evidence="8">
    <location>
        <begin position="482"/>
        <end position="491"/>
    </location>
</feature>
<feature type="compositionally biased region" description="Gly residues" evidence="8">
    <location>
        <begin position="453"/>
        <end position="474"/>
    </location>
</feature>
<evidence type="ECO:0000256" key="10">
    <source>
        <dbReference type="SAM" id="SignalP"/>
    </source>
</evidence>
<dbReference type="Gene3D" id="3.30.200.20">
    <property type="entry name" value="Phosphorylase Kinase, domain 1"/>
    <property type="match status" value="1"/>
</dbReference>
<keyword evidence="5 6" id="KW-0067">ATP-binding</keyword>
<dbReference type="InterPro" id="IPR008271">
    <property type="entry name" value="Ser/Thr_kinase_AS"/>
</dbReference>
<feature type="signal peptide" evidence="10">
    <location>
        <begin position="1"/>
        <end position="25"/>
    </location>
</feature>
<dbReference type="PROSITE" id="PS50011">
    <property type="entry name" value="PROTEIN_KINASE_DOM"/>
    <property type="match status" value="1"/>
</dbReference>
<dbReference type="PANTHER" id="PTHR44329:SF214">
    <property type="entry name" value="PROTEIN KINASE DOMAIN-CONTAINING PROTEIN"/>
    <property type="match status" value="1"/>
</dbReference>
<dbReference type="InterPro" id="IPR017441">
    <property type="entry name" value="Protein_kinase_ATP_BS"/>
</dbReference>
<feature type="compositionally biased region" description="Pro residues" evidence="8">
    <location>
        <begin position="344"/>
        <end position="353"/>
    </location>
</feature>
<dbReference type="Proteomes" id="UP001054857">
    <property type="component" value="Unassembled WGS sequence"/>
</dbReference>
<sequence>MALCCSRGLAASILVVSVFLGAAAAQPRRALAQDGILSLSVPDASSSTNSSSDTGSISVESADAFTLALLDPNTTTIRIVRDIILNSSSIRDQLLRAVGGDGVVNLTRSVMVIGTSNFPLLDFGMTPSLIRLGVNISIEFRALRLRGIYERLDDAPIIFTNDSIGWVRFNNVYSQRTACLVPQLQLEKEMNAAKATALETNATDAPSQPPPMSPAAQFPPGLPSLKPASPPTSPPSIDDSATLLTDSPMCFSDLSSESMDALGTDDCYDTALLLQDLTFTITMGGPQDSDIAGGLSGSSRGLHLSFNMTILLCDVFVRPPCSEQTGAALSACIQELLDRRSLRPPSPPSPPPLGSVGSSSPVLPPPSSRAPSPPGQVDPQPSESHKSTRRLEVLLPALLVGLAPVVAVLGAFLWWRWRLGGGGKLAPAGGAGTGAGGKLQEQDSEVLQLQIHGGTGGHGSRGAASGGRGGGGKGSKVSSTPPASPATPPAPHMRFLAKYGRRSSLGMGLLRGGGGAGAGAGGAGSSGAGGGGSGEGKPGCSGNGAAMGSAGLSSSLTGLTLTCSPGASPSDSANADPTRGIALHHMLGSGSFGRVYYGTWQGQGVAIKIIPHSEAAHHKVQQEVALCLRFNHPNVVRSLYYATFEACSQEMPTQDGSLPTSAAGAGGPGGGGAFTMETWIVLEFCNAGSLASHLGSKAAALGTAAGGGPSALSAQQRTEADPRVGEGQGEAAMSASGALAAQQQQQEAGAVLLHMHGMLCIARDIAAGMAHLHSLNVCHGDLKCENVLLCRQDATAAASQQQQQQGSDGDNRVSGSGSGYATAVGAAAAERSSCQSQAACSGRRFVAKVADFGLSKTFNETSTHMSTATVGTVTHMCPVLLLTGKMRPSCDVFSFGIMLWQMATGSTPFANMRYAEIVYKVAVTGMRPEFPPHVPKQLVDMAEACWAADPTIRPTFEQLVVQLDELLEKAEDLQAEQEAVLRAEREGTVREEDVAIGVVFNEDAAVVSGWAAAAAAALLE</sequence>
<feature type="chain" id="PRO_5041925401" description="Protein kinase domain-containing protein" evidence="10">
    <location>
        <begin position="26"/>
        <end position="1020"/>
    </location>
</feature>
<evidence type="ECO:0000256" key="6">
    <source>
        <dbReference type="PROSITE-ProRule" id="PRU10141"/>
    </source>
</evidence>
<keyword evidence="4" id="KW-0418">Kinase</keyword>
<dbReference type="SUPFAM" id="SSF56112">
    <property type="entry name" value="Protein kinase-like (PK-like)"/>
    <property type="match status" value="1"/>
</dbReference>
<reference evidence="12 13" key="1">
    <citation type="journal article" date="2021" name="Sci. Rep.">
        <title>Genome sequencing of the multicellular alga Astrephomene provides insights into convergent evolution of germ-soma differentiation.</title>
        <authorList>
            <person name="Yamashita S."/>
            <person name="Yamamoto K."/>
            <person name="Matsuzaki R."/>
            <person name="Suzuki S."/>
            <person name="Yamaguchi H."/>
            <person name="Hirooka S."/>
            <person name="Minakuchi Y."/>
            <person name="Miyagishima S."/>
            <person name="Kawachi M."/>
            <person name="Toyoda A."/>
            <person name="Nozaki H."/>
        </authorList>
    </citation>
    <scope>NUCLEOTIDE SEQUENCE [LARGE SCALE GENOMIC DNA]</scope>
    <source>
        <strain evidence="12 13">NIES-4017</strain>
    </source>
</reference>
<dbReference type="InterPro" id="IPR000719">
    <property type="entry name" value="Prot_kinase_dom"/>
</dbReference>
<accession>A0AAD3DRH7</accession>
<feature type="coiled-coil region" evidence="7">
    <location>
        <begin position="956"/>
        <end position="986"/>
    </location>
</feature>
<evidence type="ECO:0000259" key="11">
    <source>
        <dbReference type="PROSITE" id="PS50011"/>
    </source>
</evidence>
<gene>
    <name evidence="12" type="ORF">Agub_g8348</name>
</gene>
<evidence type="ECO:0000313" key="12">
    <source>
        <dbReference type="EMBL" id="GFR46725.1"/>
    </source>
</evidence>
<dbReference type="AlphaFoldDB" id="A0AAD3DRH7"/>
<keyword evidence="7" id="KW-0175">Coiled coil</keyword>
<feature type="region of interest" description="Disordered" evidence="8">
    <location>
        <begin position="340"/>
        <end position="386"/>
    </location>
</feature>
<keyword evidence="1" id="KW-0723">Serine/threonine-protein kinase</keyword>
<keyword evidence="10" id="KW-0732">Signal</keyword>
<dbReference type="Pfam" id="PF07714">
    <property type="entry name" value="PK_Tyr_Ser-Thr"/>
    <property type="match status" value="3"/>
</dbReference>
<evidence type="ECO:0000256" key="4">
    <source>
        <dbReference type="ARBA" id="ARBA00022777"/>
    </source>
</evidence>
<evidence type="ECO:0000256" key="2">
    <source>
        <dbReference type="ARBA" id="ARBA00022679"/>
    </source>
</evidence>
<dbReference type="EMBL" id="BMAR01000015">
    <property type="protein sequence ID" value="GFR46725.1"/>
    <property type="molecule type" value="Genomic_DNA"/>
</dbReference>
<feature type="region of interest" description="Disordered" evidence="8">
    <location>
        <begin position="706"/>
        <end position="740"/>
    </location>
</feature>
<evidence type="ECO:0000256" key="9">
    <source>
        <dbReference type="SAM" id="Phobius"/>
    </source>
</evidence>
<keyword evidence="3 6" id="KW-0547">Nucleotide-binding</keyword>
<dbReference type="PANTHER" id="PTHR44329">
    <property type="entry name" value="SERINE/THREONINE-PROTEIN KINASE TNNI3K-RELATED"/>
    <property type="match status" value="1"/>
</dbReference>
<dbReference type="InterPro" id="IPR051681">
    <property type="entry name" value="Ser/Thr_Kinases-Pseudokinases"/>
</dbReference>
<dbReference type="InterPro" id="IPR001245">
    <property type="entry name" value="Ser-Thr/Tyr_kinase_cat_dom"/>
</dbReference>
<evidence type="ECO:0000256" key="1">
    <source>
        <dbReference type="ARBA" id="ARBA00022527"/>
    </source>
</evidence>
<dbReference type="GO" id="GO:0005524">
    <property type="term" value="F:ATP binding"/>
    <property type="evidence" value="ECO:0007669"/>
    <property type="project" value="UniProtKB-UniRule"/>
</dbReference>
<feature type="region of interest" description="Disordered" evidence="8">
    <location>
        <begin position="516"/>
        <end position="538"/>
    </location>
</feature>
<protein>
    <recommendedName>
        <fullName evidence="11">Protein kinase domain-containing protein</fullName>
    </recommendedName>
</protein>
<keyword evidence="9" id="KW-1133">Transmembrane helix</keyword>
<feature type="binding site" evidence="6">
    <location>
        <position position="608"/>
    </location>
    <ligand>
        <name>ATP</name>
        <dbReference type="ChEBI" id="CHEBI:30616"/>
    </ligand>
</feature>
<feature type="compositionally biased region" description="Low complexity" evidence="8">
    <location>
        <begin position="214"/>
        <end position="227"/>
    </location>
</feature>
<feature type="compositionally biased region" description="Low complexity" evidence="8">
    <location>
        <begin position="730"/>
        <end position="740"/>
    </location>
</feature>
<keyword evidence="9" id="KW-0472">Membrane</keyword>
<feature type="region of interest" description="Disordered" evidence="8">
    <location>
        <begin position="198"/>
        <end position="240"/>
    </location>
</feature>
<evidence type="ECO:0000256" key="8">
    <source>
        <dbReference type="SAM" id="MobiDB-lite"/>
    </source>
</evidence>
<evidence type="ECO:0000256" key="7">
    <source>
        <dbReference type="SAM" id="Coils"/>
    </source>
</evidence>
<dbReference type="GO" id="GO:0004674">
    <property type="term" value="F:protein serine/threonine kinase activity"/>
    <property type="evidence" value="ECO:0007669"/>
    <property type="project" value="UniProtKB-KW"/>
</dbReference>
<evidence type="ECO:0000256" key="5">
    <source>
        <dbReference type="ARBA" id="ARBA00022840"/>
    </source>
</evidence>
<proteinExistence type="predicted"/>
<dbReference type="PROSITE" id="PS00107">
    <property type="entry name" value="PROTEIN_KINASE_ATP"/>
    <property type="match status" value="1"/>
</dbReference>
<dbReference type="Gene3D" id="1.10.510.10">
    <property type="entry name" value="Transferase(Phosphotransferase) domain 1"/>
    <property type="match status" value="1"/>
</dbReference>
<evidence type="ECO:0000256" key="3">
    <source>
        <dbReference type="ARBA" id="ARBA00022741"/>
    </source>
</evidence>
<dbReference type="SMART" id="SM00220">
    <property type="entry name" value="S_TKc"/>
    <property type="match status" value="1"/>
</dbReference>
<keyword evidence="13" id="KW-1185">Reference proteome</keyword>
<feature type="compositionally biased region" description="Pro residues" evidence="8">
    <location>
        <begin position="362"/>
        <end position="376"/>
    </location>
</feature>
<feature type="domain" description="Protein kinase" evidence="11">
    <location>
        <begin position="581"/>
        <end position="967"/>
    </location>
</feature>
<keyword evidence="2" id="KW-0808">Transferase</keyword>
<organism evidence="12 13">
    <name type="scientific">Astrephomene gubernaculifera</name>
    <dbReference type="NCBI Taxonomy" id="47775"/>
    <lineage>
        <taxon>Eukaryota</taxon>
        <taxon>Viridiplantae</taxon>
        <taxon>Chlorophyta</taxon>
        <taxon>core chlorophytes</taxon>
        <taxon>Chlorophyceae</taxon>
        <taxon>CS clade</taxon>
        <taxon>Chlamydomonadales</taxon>
        <taxon>Astrephomenaceae</taxon>
        <taxon>Astrephomene</taxon>
    </lineage>
</organism>
<evidence type="ECO:0000313" key="13">
    <source>
        <dbReference type="Proteomes" id="UP001054857"/>
    </source>
</evidence>
<dbReference type="PROSITE" id="PS00108">
    <property type="entry name" value="PROTEIN_KINASE_ST"/>
    <property type="match status" value="1"/>
</dbReference>
<comment type="caution">
    <text evidence="12">The sequence shown here is derived from an EMBL/GenBank/DDBJ whole genome shotgun (WGS) entry which is preliminary data.</text>
</comment>
<feature type="region of interest" description="Disordered" evidence="8">
    <location>
        <begin position="451"/>
        <end position="492"/>
    </location>
</feature>
<feature type="transmembrane region" description="Helical" evidence="9">
    <location>
        <begin position="393"/>
        <end position="415"/>
    </location>
</feature>
<name>A0AAD3DRH7_9CHLO</name>
<dbReference type="InterPro" id="IPR011009">
    <property type="entry name" value="Kinase-like_dom_sf"/>
</dbReference>